<feature type="domain" description="Methylated-DNA-[protein]-cysteine S-methyltransferase DNA binding" evidence="9">
    <location>
        <begin position="78"/>
        <end position="162"/>
    </location>
</feature>
<evidence type="ECO:0000259" key="10">
    <source>
        <dbReference type="Pfam" id="PF02870"/>
    </source>
</evidence>
<comment type="subcellular location">
    <subcellularLocation>
        <location evidence="8">Cytoplasm</location>
    </subcellularLocation>
</comment>
<evidence type="ECO:0000259" key="9">
    <source>
        <dbReference type="Pfam" id="PF01035"/>
    </source>
</evidence>
<evidence type="ECO:0000256" key="7">
    <source>
        <dbReference type="ARBA" id="ARBA00049348"/>
    </source>
</evidence>
<comment type="miscellaneous">
    <text evidence="8">This enzyme catalyzes only one turnover and therefore is not strictly catalytic. According to one definition, an enzyme is a biocatalyst that acts repeatedly and over many reaction cycles.</text>
</comment>
<feature type="domain" description="Methylguanine DNA methyltransferase ribonuclease-like" evidence="10">
    <location>
        <begin position="3"/>
        <end position="74"/>
    </location>
</feature>
<keyword evidence="12" id="KW-1185">Reference proteome</keyword>
<gene>
    <name evidence="11" type="ORF">JZM60_05700</name>
</gene>
<dbReference type="InterPro" id="IPR023546">
    <property type="entry name" value="MGMT"/>
</dbReference>
<evidence type="ECO:0000256" key="1">
    <source>
        <dbReference type="ARBA" id="ARBA00001286"/>
    </source>
</evidence>
<protein>
    <recommendedName>
        <fullName evidence="8">Methylated-DNA--protein-cysteine methyltransferase</fullName>
        <ecNumber evidence="8">2.1.1.63</ecNumber>
    </recommendedName>
    <alternativeName>
        <fullName evidence="8">6-O-methylguanine-DNA methyltransferase</fullName>
        <shortName evidence="8">MGMT</shortName>
    </alternativeName>
    <alternativeName>
        <fullName evidence="8">O-6-methylguanine-DNA-alkyltransferase</fullName>
    </alternativeName>
</protein>
<comment type="catalytic activity">
    <reaction evidence="7 8">
        <text>a 6-O-methyl-2'-deoxyguanosine in DNA + L-cysteinyl-[protein] = S-methyl-L-cysteinyl-[protein] + a 2'-deoxyguanosine in DNA</text>
        <dbReference type="Rhea" id="RHEA:24000"/>
        <dbReference type="Rhea" id="RHEA-COMP:10131"/>
        <dbReference type="Rhea" id="RHEA-COMP:10132"/>
        <dbReference type="Rhea" id="RHEA-COMP:11367"/>
        <dbReference type="Rhea" id="RHEA-COMP:11368"/>
        <dbReference type="ChEBI" id="CHEBI:29950"/>
        <dbReference type="ChEBI" id="CHEBI:82612"/>
        <dbReference type="ChEBI" id="CHEBI:85445"/>
        <dbReference type="ChEBI" id="CHEBI:85448"/>
        <dbReference type="EC" id="2.1.1.63"/>
    </reaction>
</comment>
<dbReference type="Gene3D" id="1.10.10.10">
    <property type="entry name" value="Winged helix-like DNA-binding domain superfamily/Winged helix DNA-binding domain"/>
    <property type="match status" value="1"/>
</dbReference>
<comment type="catalytic activity">
    <reaction evidence="1 8">
        <text>a 4-O-methyl-thymidine in DNA + L-cysteinyl-[protein] = a thymidine in DNA + S-methyl-L-cysteinyl-[protein]</text>
        <dbReference type="Rhea" id="RHEA:53428"/>
        <dbReference type="Rhea" id="RHEA-COMP:10131"/>
        <dbReference type="Rhea" id="RHEA-COMP:10132"/>
        <dbReference type="Rhea" id="RHEA-COMP:13555"/>
        <dbReference type="Rhea" id="RHEA-COMP:13556"/>
        <dbReference type="ChEBI" id="CHEBI:29950"/>
        <dbReference type="ChEBI" id="CHEBI:82612"/>
        <dbReference type="ChEBI" id="CHEBI:137386"/>
        <dbReference type="ChEBI" id="CHEBI:137387"/>
        <dbReference type="EC" id="2.1.1.63"/>
    </reaction>
</comment>
<dbReference type="HAMAP" id="MF_00772">
    <property type="entry name" value="OGT"/>
    <property type="match status" value="1"/>
</dbReference>
<dbReference type="PROSITE" id="PS00374">
    <property type="entry name" value="MGMT"/>
    <property type="match status" value="1"/>
</dbReference>
<comment type="similarity">
    <text evidence="8">Belongs to the MGMT family.</text>
</comment>
<dbReference type="PANTHER" id="PTHR10815">
    <property type="entry name" value="METHYLATED-DNA--PROTEIN-CYSTEINE METHYLTRANSFERASE"/>
    <property type="match status" value="1"/>
</dbReference>
<evidence type="ECO:0000256" key="4">
    <source>
        <dbReference type="ARBA" id="ARBA00022679"/>
    </source>
</evidence>
<dbReference type="InterPro" id="IPR036217">
    <property type="entry name" value="MethylDNA_cys_MeTrfase_DNAb"/>
</dbReference>
<evidence type="ECO:0000256" key="3">
    <source>
        <dbReference type="ARBA" id="ARBA00022603"/>
    </source>
</evidence>
<sequence length="170" mass="18088">MKRYRTIKTPLGDMVALARGEYLCGLWFVGQKHGPAGGGDWLHDPEYPLFAELRRQLDAYFGGRLREFHLPLAPEGTPFQLAVWELLRAIPHGMTTTYGALAGSLDKGGGGRSTSARAVGSAVGRNPIGIIIPCHRVVGADGSLTGYAGGLQRKAALLALERGEVVPVPG</sequence>
<evidence type="ECO:0000256" key="5">
    <source>
        <dbReference type="ARBA" id="ARBA00022763"/>
    </source>
</evidence>
<proteinExistence type="inferred from homology"/>
<dbReference type="EC" id="2.1.1.63" evidence="8"/>
<reference evidence="11 12" key="1">
    <citation type="submission" date="2021-03" db="EMBL/GenBank/DDBJ databases">
        <title>Geobacter metallireducens gen. nov. sp. nov., a microorganism capable of coupling the complete oxidation of organic compounds to the reduction of iron and other metals.</title>
        <authorList>
            <person name="Li Y."/>
        </authorList>
    </citation>
    <scope>NUCLEOTIDE SEQUENCE [LARGE SCALE GENOMIC DNA]</scope>
    <source>
        <strain evidence="11 12">Jerry-YX</strain>
    </source>
</reference>
<accession>A0ABX7Q6U3</accession>
<keyword evidence="3 8" id="KW-0489">Methyltransferase</keyword>
<evidence type="ECO:0000313" key="11">
    <source>
        <dbReference type="EMBL" id="QSV46763.1"/>
    </source>
</evidence>
<name>A0ABX7Q6U3_9BACT</name>
<dbReference type="SUPFAM" id="SSF53155">
    <property type="entry name" value="Methylated DNA-protein cysteine methyltransferase domain"/>
    <property type="match status" value="1"/>
</dbReference>
<keyword evidence="2 8" id="KW-0963">Cytoplasm</keyword>
<evidence type="ECO:0000313" key="12">
    <source>
        <dbReference type="Proteomes" id="UP000663651"/>
    </source>
</evidence>
<dbReference type="InterPro" id="IPR001497">
    <property type="entry name" value="MethylDNA_cys_MeTrfase_AS"/>
</dbReference>
<organism evidence="11 12">
    <name type="scientific">Geobacter benzoatilyticus</name>
    <dbReference type="NCBI Taxonomy" id="2815309"/>
    <lineage>
        <taxon>Bacteria</taxon>
        <taxon>Pseudomonadati</taxon>
        <taxon>Thermodesulfobacteriota</taxon>
        <taxon>Desulfuromonadia</taxon>
        <taxon>Geobacterales</taxon>
        <taxon>Geobacteraceae</taxon>
        <taxon>Geobacter</taxon>
    </lineage>
</organism>
<keyword evidence="5 8" id="KW-0227">DNA damage</keyword>
<dbReference type="Proteomes" id="UP000663651">
    <property type="component" value="Chromosome"/>
</dbReference>
<dbReference type="Pfam" id="PF02870">
    <property type="entry name" value="Methyltransf_1N"/>
    <property type="match status" value="1"/>
</dbReference>
<dbReference type="InterPro" id="IPR036388">
    <property type="entry name" value="WH-like_DNA-bd_sf"/>
</dbReference>
<keyword evidence="6 8" id="KW-0234">DNA repair</keyword>
<comment type="function">
    <text evidence="8">Involved in the cellular defense against the biological effects of O6-methylguanine (O6-MeG) and O4-methylthymine (O4-MeT) in DNA. Repairs the methylated nucleobase in DNA by stoichiometrically transferring the methyl group to a cysteine residue in the enzyme. This is a suicide reaction: the enzyme is irreversibly inactivated.</text>
</comment>
<keyword evidence="4 8" id="KW-0808">Transferase</keyword>
<dbReference type="InterPro" id="IPR014048">
    <property type="entry name" value="MethylDNA_cys_MeTrfase_DNA-bd"/>
</dbReference>
<dbReference type="RefSeq" id="WP_207164542.1">
    <property type="nucleotide sequence ID" value="NZ_CP071382.1"/>
</dbReference>
<dbReference type="PANTHER" id="PTHR10815:SF5">
    <property type="entry name" value="METHYLATED-DNA--PROTEIN-CYSTEINE METHYLTRANSFERASE"/>
    <property type="match status" value="1"/>
</dbReference>
<dbReference type="NCBIfam" id="TIGR00589">
    <property type="entry name" value="ogt"/>
    <property type="match status" value="1"/>
</dbReference>
<dbReference type="SUPFAM" id="SSF46767">
    <property type="entry name" value="Methylated DNA-protein cysteine methyltransferase, C-terminal domain"/>
    <property type="match status" value="1"/>
</dbReference>
<feature type="active site" description="Nucleophile; methyl group acceptor" evidence="8">
    <location>
        <position position="134"/>
    </location>
</feature>
<dbReference type="CDD" id="cd06445">
    <property type="entry name" value="ATase"/>
    <property type="match status" value="1"/>
</dbReference>
<dbReference type="EMBL" id="CP071382">
    <property type="protein sequence ID" value="QSV46763.1"/>
    <property type="molecule type" value="Genomic_DNA"/>
</dbReference>
<evidence type="ECO:0000256" key="6">
    <source>
        <dbReference type="ARBA" id="ARBA00023204"/>
    </source>
</evidence>
<dbReference type="Gene3D" id="3.30.160.70">
    <property type="entry name" value="Methylated DNA-protein cysteine methyltransferase domain"/>
    <property type="match status" value="1"/>
</dbReference>
<evidence type="ECO:0000256" key="8">
    <source>
        <dbReference type="HAMAP-Rule" id="MF_00772"/>
    </source>
</evidence>
<dbReference type="InterPro" id="IPR036631">
    <property type="entry name" value="MGMT_N_sf"/>
</dbReference>
<dbReference type="InterPro" id="IPR008332">
    <property type="entry name" value="MethylG_MeTrfase_N"/>
</dbReference>
<dbReference type="Pfam" id="PF01035">
    <property type="entry name" value="DNA_binding_1"/>
    <property type="match status" value="1"/>
</dbReference>
<evidence type="ECO:0000256" key="2">
    <source>
        <dbReference type="ARBA" id="ARBA00022490"/>
    </source>
</evidence>